<dbReference type="EMBL" id="ADMC01000017">
    <property type="protein sequence ID" value="EHP48741.1"/>
    <property type="molecule type" value="Genomic_DNA"/>
</dbReference>
<gene>
    <name evidence="1" type="ORF">HMPREF9449_01104</name>
</gene>
<dbReference type="PATRIC" id="fig|742817.3.peg.1172"/>
<proteinExistence type="predicted"/>
<protein>
    <recommendedName>
        <fullName evidence="3">Fimbrillin family protein</fullName>
    </recommendedName>
</protein>
<evidence type="ECO:0008006" key="3">
    <source>
        <dbReference type="Google" id="ProtNLM"/>
    </source>
</evidence>
<dbReference type="RefSeq" id="WP_009136252.1">
    <property type="nucleotide sequence ID" value="NZ_JH594596.1"/>
</dbReference>
<dbReference type="Proteomes" id="UP000004892">
    <property type="component" value="Unassembled WGS sequence"/>
</dbReference>
<dbReference type="eggNOG" id="ENOG50315XI">
    <property type="taxonomic scope" value="Bacteria"/>
</dbReference>
<sequence>MKYLNKTVWCFCLPALLFGGCDSGKEEIPYRENPVAVRFSVAEDSFVQTRADLIGKDGTGPQYGTIYIRQTPKEDQNTHMWGHYRVTEGQSGSLTLEDKEHLYWLDSETEYFFEAISVPVNGNDIERSGGVTFTDEMPYESGGQGEVTFGGYDNGLEYFVGVTVGPQKLSNGQTVTMSMARQIGKIIFKTIKYKNASDVENENVEECRIIFPNLPTKATFDLDRMYRVNQVTMDPQPLGMNGRNYLCLTDSDEKGIKMTWKKALYPKPTHLTEDEHNSKTQAIYLPTFMFWDGKDNKPENQSGFFIIQYKDRTYTGNLNVKTLGTNDYIRLWPGDCLRVIVTLQDGPAGGGGDGSAIAEWSIAAEQEVPHYPLPGIYTAEDAQELFAVLQSGKVIPERFYKEENGKKVIRLFTNIDWSMVTTELIIPDDFVFVGQGYNVRLGEGGSISGAMEGLLYVNGKRYEDGVLADALRKSGTYKKHDSVC</sequence>
<dbReference type="AlphaFoldDB" id="H1DFR8"/>
<keyword evidence="2" id="KW-1185">Reference proteome</keyword>
<evidence type="ECO:0000313" key="2">
    <source>
        <dbReference type="Proteomes" id="UP000004892"/>
    </source>
</evidence>
<dbReference type="STRING" id="742817.HMPREF9449_01104"/>
<accession>H1DFR8</accession>
<dbReference type="HOGENOM" id="CLU_563638_0_0_10"/>
<name>H1DFR8_9BACT</name>
<dbReference type="GeneID" id="98068692"/>
<reference evidence="1 2" key="1">
    <citation type="submission" date="2012-01" db="EMBL/GenBank/DDBJ databases">
        <title>The Genome Sequence of Odoribacter laneus YIT 12061.</title>
        <authorList>
            <consortium name="The Broad Institute Genome Sequencing Platform"/>
            <person name="Earl A."/>
            <person name="Ward D."/>
            <person name="Feldgarden M."/>
            <person name="Gevers D."/>
            <person name="Morotomi M."/>
            <person name="Young S.K."/>
            <person name="Zeng Q."/>
            <person name="Gargeya S."/>
            <person name="Fitzgerald M."/>
            <person name="Haas B."/>
            <person name="Abouelleil A."/>
            <person name="Alvarado L."/>
            <person name="Arachchi H.M."/>
            <person name="Berlin A."/>
            <person name="Chapman S.B."/>
            <person name="Gearin G."/>
            <person name="Goldberg J."/>
            <person name="Griggs A."/>
            <person name="Gujja S."/>
            <person name="Hansen M."/>
            <person name="Heiman D."/>
            <person name="Howarth C."/>
            <person name="Larimer J."/>
            <person name="Lui A."/>
            <person name="MacDonald P.J.P."/>
            <person name="McCowen C."/>
            <person name="Montmayeur A."/>
            <person name="Murphy C."/>
            <person name="Neiman D."/>
            <person name="Pearson M."/>
            <person name="Priest M."/>
            <person name="Roberts A."/>
            <person name="Saif S."/>
            <person name="Shea T."/>
            <person name="Sisk P."/>
            <person name="Stolte C."/>
            <person name="Sykes S."/>
            <person name="Wortman J."/>
            <person name="Nusbaum C."/>
            <person name="Birren B."/>
        </authorList>
    </citation>
    <scope>NUCLEOTIDE SEQUENCE [LARGE SCALE GENOMIC DNA]</scope>
    <source>
        <strain evidence="1 2">YIT 12061</strain>
    </source>
</reference>
<organism evidence="1 2">
    <name type="scientific">Odoribacter laneus YIT 12061</name>
    <dbReference type="NCBI Taxonomy" id="742817"/>
    <lineage>
        <taxon>Bacteria</taxon>
        <taxon>Pseudomonadati</taxon>
        <taxon>Bacteroidota</taxon>
        <taxon>Bacteroidia</taxon>
        <taxon>Bacteroidales</taxon>
        <taxon>Odoribacteraceae</taxon>
        <taxon>Odoribacter</taxon>
    </lineage>
</organism>
<dbReference type="PROSITE" id="PS51257">
    <property type="entry name" value="PROKAR_LIPOPROTEIN"/>
    <property type="match status" value="1"/>
</dbReference>
<comment type="caution">
    <text evidence="1">The sequence shown here is derived from an EMBL/GenBank/DDBJ whole genome shotgun (WGS) entry which is preliminary data.</text>
</comment>
<evidence type="ECO:0000313" key="1">
    <source>
        <dbReference type="EMBL" id="EHP48741.1"/>
    </source>
</evidence>